<dbReference type="InterPro" id="IPR024516">
    <property type="entry name" value="Mce_C"/>
</dbReference>
<evidence type="ECO:0000313" key="4">
    <source>
        <dbReference type="EMBL" id="WIM90091.1"/>
    </source>
</evidence>
<gene>
    <name evidence="4" type="ORF">PT015_00630</name>
</gene>
<dbReference type="Proteomes" id="UP001236585">
    <property type="component" value="Chromosome"/>
</dbReference>
<dbReference type="InterPro" id="IPR003399">
    <property type="entry name" value="Mce/MlaD"/>
</dbReference>
<keyword evidence="5" id="KW-1185">Reference proteome</keyword>
<feature type="chain" id="PRO_5045151471" evidence="1">
    <location>
        <begin position="19"/>
        <end position="328"/>
    </location>
</feature>
<evidence type="ECO:0000259" key="3">
    <source>
        <dbReference type="Pfam" id="PF11887"/>
    </source>
</evidence>
<protein>
    <submittedName>
        <fullName evidence="4">MCE family protein</fullName>
    </submittedName>
</protein>
<feature type="domain" description="Mammalian cell entry C-terminal" evidence="3">
    <location>
        <begin position="101"/>
        <end position="315"/>
    </location>
</feature>
<reference evidence="4 5" key="1">
    <citation type="journal article" date="2023" name="Microbiol. Resour. Announc.">
        <title>Complete Genome Sequence of Mycobacterium wuenschmanii, a novel Nontuberculous Mycobacterium Isolated from a captive population of Amazon Milk Frogs.</title>
        <authorList>
            <person name="Hicks J."/>
            <person name="Zeineldin M."/>
            <person name="Ward H."/>
            <person name="Wuenschmann A."/>
            <person name="Camp P."/>
            <person name="Farrell D."/>
            <person name="Lehman K."/>
            <person name="Thacker T."/>
            <person name="Cuthbert E."/>
        </authorList>
    </citation>
    <scope>NUCLEOTIDE SEQUENCE [LARGE SCALE GENOMIC DNA]</scope>
    <source>
        <strain evidence="4 5">Wuenschmanii</strain>
    </source>
</reference>
<dbReference type="InterPro" id="IPR052336">
    <property type="entry name" value="MlaD_Phospholipid_Transporter"/>
</dbReference>
<dbReference type="RefSeq" id="WP_285190847.1">
    <property type="nucleotide sequence ID" value="NZ_CP126981.1"/>
</dbReference>
<dbReference type="PANTHER" id="PTHR33371">
    <property type="entry name" value="INTERMEMBRANE PHOSPHOLIPID TRANSPORT SYSTEM BINDING PROTEIN MLAD-RELATED"/>
    <property type="match status" value="1"/>
</dbReference>
<dbReference type="Pfam" id="PF11887">
    <property type="entry name" value="Mce4_CUP1"/>
    <property type="match status" value="1"/>
</dbReference>
<name>A0ABY8W3G4_9MYCO</name>
<dbReference type="EMBL" id="CP126981">
    <property type="protein sequence ID" value="WIM90091.1"/>
    <property type="molecule type" value="Genomic_DNA"/>
</dbReference>
<dbReference type="Pfam" id="PF02470">
    <property type="entry name" value="MlaD"/>
    <property type="match status" value="1"/>
</dbReference>
<proteinExistence type="predicted"/>
<dbReference type="InterPro" id="IPR005693">
    <property type="entry name" value="Mce"/>
</dbReference>
<evidence type="ECO:0000259" key="2">
    <source>
        <dbReference type="Pfam" id="PF02470"/>
    </source>
</evidence>
<dbReference type="PANTHER" id="PTHR33371:SF17">
    <property type="entry name" value="MCE-FAMILY PROTEIN MCE1B"/>
    <property type="match status" value="1"/>
</dbReference>
<feature type="signal peptide" evidence="1">
    <location>
        <begin position="1"/>
        <end position="18"/>
    </location>
</feature>
<organism evidence="4 5">
    <name type="scientific">Candidatus Mycobacterium wuenschmannii</name>
    <dbReference type="NCBI Taxonomy" id="3027808"/>
    <lineage>
        <taxon>Bacteria</taxon>
        <taxon>Bacillati</taxon>
        <taxon>Actinomycetota</taxon>
        <taxon>Actinomycetes</taxon>
        <taxon>Mycobacteriales</taxon>
        <taxon>Mycobacteriaceae</taxon>
        <taxon>Mycobacterium</taxon>
    </lineage>
</organism>
<accession>A0ABY8W3G4</accession>
<evidence type="ECO:0000256" key="1">
    <source>
        <dbReference type="SAM" id="SignalP"/>
    </source>
</evidence>
<evidence type="ECO:0000313" key="5">
    <source>
        <dbReference type="Proteomes" id="UP001236585"/>
    </source>
</evidence>
<sequence length="328" mass="35098">MVLVLAGLVVIFGQFRFASTTTYHADFTNISRLKAGQDVRIAGVPVGSVSDVGINGDHVTVAFTVDKRYQLYTSTRAVIRYQDLVGNRYLEITSGPGELLKMPPGATIARSHTQPALDLDALLGGLRPVLKGLDGHKINEISNAILELLDGKGGALADILSSTGAFTQNLAARDHLIGEAITNLDTVLRTVDDKGTQLDTSIDQLQHLVHTLAAGREPIAAALEPLASAETDLTDMLTHSRRPLRGIIEHARPLAGALDDHKDDVNHIIEPLAENYLRLSALGSYGAFFNIYSCSLKIKMNGPAGSDIYLPLGGPSDMATSRCADARK</sequence>
<dbReference type="NCBIfam" id="TIGR00996">
    <property type="entry name" value="Mtu_fam_mce"/>
    <property type="match status" value="1"/>
</dbReference>
<keyword evidence="1" id="KW-0732">Signal</keyword>
<feature type="domain" description="Mce/MlaD" evidence="2">
    <location>
        <begin position="20"/>
        <end position="95"/>
    </location>
</feature>